<dbReference type="PANTHER" id="PTHR11530:SF11">
    <property type="entry name" value="D-ASPARTATE OXIDASE"/>
    <property type="match status" value="1"/>
</dbReference>
<dbReference type="SUPFAM" id="SSF51971">
    <property type="entry name" value="Nucleotide-binding domain"/>
    <property type="match status" value="1"/>
</dbReference>
<evidence type="ECO:0000256" key="7">
    <source>
        <dbReference type="ARBA" id="ARBA00039751"/>
    </source>
</evidence>
<dbReference type="RefSeq" id="WP_100703129.1">
    <property type="nucleotide sequence ID" value="NZ_MLFP01000009.1"/>
</dbReference>
<dbReference type="AlphaFoldDB" id="A0A2M9W8S3"/>
<evidence type="ECO:0000256" key="1">
    <source>
        <dbReference type="ARBA" id="ARBA00001974"/>
    </source>
</evidence>
<comment type="catalytic activity">
    <reaction evidence="8">
        <text>a D-alpha-amino acid + O2 + H2O = a 2-oxocarboxylate + H2O2 + NH4(+)</text>
        <dbReference type="Rhea" id="RHEA:21816"/>
        <dbReference type="ChEBI" id="CHEBI:15377"/>
        <dbReference type="ChEBI" id="CHEBI:15379"/>
        <dbReference type="ChEBI" id="CHEBI:16240"/>
        <dbReference type="ChEBI" id="CHEBI:28938"/>
        <dbReference type="ChEBI" id="CHEBI:35179"/>
        <dbReference type="ChEBI" id="CHEBI:59871"/>
        <dbReference type="EC" id="1.4.3.3"/>
    </reaction>
    <physiologicalReaction direction="left-to-right" evidence="8">
        <dbReference type="Rhea" id="RHEA:21817"/>
    </physiologicalReaction>
</comment>
<sequence>MSRWTVLGCGVAGLCVATLLAERGEEVTVIGDDSRQPASWFAGGMLAPWCESESAPQEVISLGQHAAGWWHQRVSSVAHQGTLVVAPPRDSQELNRFARMTEQHQWVDPGDIEPLLAGRFARGLFFAEEAHLDPRLALTEMREKLLQRGVRFDAQQPSGRVIDCRGMHAKADLPRLRAVRGEMVILHSDEVQFSRPIRLLHPRFPCYLVPRRNGHFMLGATMVESDDASAISARAMMELLSAAYAIHPALAEARVVESGSGLRPAYPANLPEIHYQNDTYYLNGMYRHGFLLAPMMAEQLMQRLFGEQSYEHSA</sequence>
<dbReference type="EMBL" id="PIQI01000026">
    <property type="protein sequence ID" value="PJZ03945.1"/>
    <property type="molecule type" value="Genomic_DNA"/>
</dbReference>
<keyword evidence="4" id="KW-0274">FAD</keyword>
<evidence type="ECO:0000259" key="9">
    <source>
        <dbReference type="Pfam" id="PF01266"/>
    </source>
</evidence>
<evidence type="ECO:0000313" key="10">
    <source>
        <dbReference type="EMBL" id="PJZ03945.1"/>
    </source>
</evidence>
<comment type="caution">
    <text evidence="10">The sequence shown here is derived from an EMBL/GenBank/DDBJ whole genome shotgun (WGS) entry which is preliminary data.</text>
</comment>
<name>A0A2M9W8S3_9GAMM</name>
<comment type="cofactor">
    <cofactor evidence="1">
        <name>FAD</name>
        <dbReference type="ChEBI" id="CHEBI:57692"/>
    </cofactor>
</comment>
<dbReference type="InterPro" id="IPR023209">
    <property type="entry name" value="DAO"/>
</dbReference>
<gene>
    <name evidence="10" type="ORF">PRCB_18800</name>
</gene>
<dbReference type="OrthoDB" id="9790035at2"/>
<evidence type="ECO:0000256" key="4">
    <source>
        <dbReference type="ARBA" id="ARBA00022827"/>
    </source>
</evidence>
<comment type="similarity">
    <text evidence="2">Belongs to the DAMOX/DASOX family.</text>
</comment>
<evidence type="ECO:0000313" key="11">
    <source>
        <dbReference type="Proteomes" id="UP000232062"/>
    </source>
</evidence>
<dbReference type="Gene3D" id="3.50.50.60">
    <property type="entry name" value="FAD/NAD(P)-binding domain"/>
    <property type="match status" value="2"/>
</dbReference>
<evidence type="ECO:0000256" key="8">
    <source>
        <dbReference type="ARBA" id="ARBA00049547"/>
    </source>
</evidence>
<accession>A0A2M9W8S3</accession>
<keyword evidence="3" id="KW-0285">Flavoprotein</keyword>
<dbReference type="EC" id="1.4.3.3" evidence="6"/>
<reference evidence="10 11" key="1">
    <citation type="submission" date="2017-11" db="EMBL/GenBank/DDBJ databases">
        <title>The genome sequence of Pantoea rodasii DSM 26611.</title>
        <authorList>
            <person name="Gao J."/>
            <person name="Mao X."/>
            <person name="Sun J."/>
        </authorList>
    </citation>
    <scope>NUCLEOTIDE SEQUENCE [LARGE SCALE GENOMIC DNA]</scope>
    <source>
        <strain evidence="10 11">DSM 26611</strain>
    </source>
</reference>
<dbReference type="Gene3D" id="3.30.9.10">
    <property type="entry name" value="D-Amino Acid Oxidase, subunit A, domain 2"/>
    <property type="match status" value="2"/>
</dbReference>
<dbReference type="GO" id="GO:0071949">
    <property type="term" value="F:FAD binding"/>
    <property type="evidence" value="ECO:0007669"/>
    <property type="project" value="InterPro"/>
</dbReference>
<dbReference type="PANTHER" id="PTHR11530">
    <property type="entry name" value="D-AMINO ACID OXIDASE"/>
    <property type="match status" value="1"/>
</dbReference>
<keyword evidence="5" id="KW-0560">Oxidoreductase</keyword>
<keyword evidence="11" id="KW-1185">Reference proteome</keyword>
<feature type="domain" description="FAD dependent oxidoreductase" evidence="9">
    <location>
        <begin position="4"/>
        <end position="302"/>
    </location>
</feature>
<dbReference type="InterPro" id="IPR036188">
    <property type="entry name" value="FAD/NAD-bd_sf"/>
</dbReference>
<organism evidence="10 11">
    <name type="scientific">Pantoea rodasii</name>
    <dbReference type="NCBI Taxonomy" id="1076549"/>
    <lineage>
        <taxon>Bacteria</taxon>
        <taxon>Pseudomonadati</taxon>
        <taxon>Pseudomonadota</taxon>
        <taxon>Gammaproteobacteria</taxon>
        <taxon>Enterobacterales</taxon>
        <taxon>Erwiniaceae</taxon>
        <taxon>Pantoea</taxon>
    </lineage>
</organism>
<protein>
    <recommendedName>
        <fullName evidence="7">D-amino-acid oxidase</fullName>
        <ecNumber evidence="6">1.4.3.3</ecNumber>
    </recommendedName>
</protein>
<proteinExistence type="inferred from homology"/>
<dbReference type="Proteomes" id="UP000232062">
    <property type="component" value="Unassembled WGS sequence"/>
</dbReference>
<dbReference type="SUPFAM" id="SSF54373">
    <property type="entry name" value="FAD-linked reductases, C-terminal domain"/>
    <property type="match status" value="1"/>
</dbReference>
<evidence type="ECO:0000256" key="5">
    <source>
        <dbReference type="ARBA" id="ARBA00023002"/>
    </source>
</evidence>
<dbReference type="InterPro" id="IPR006076">
    <property type="entry name" value="FAD-dep_OxRdtase"/>
</dbReference>
<dbReference type="Pfam" id="PF01266">
    <property type="entry name" value="DAO"/>
    <property type="match status" value="1"/>
</dbReference>
<evidence type="ECO:0000256" key="3">
    <source>
        <dbReference type="ARBA" id="ARBA00022630"/>
    </source>
</evidence>
<dbReference type="GO" id="GO:0003884">
    <property type="term" value="F:D-amino-acid oxidase activity"/>
    <property type="evidence" value="ECO:0007669"/>
    <property type="project" value="UniProtKB-EC"/>
</dbReference>
<dbReference type="GO" id="GO:0046416">
    <property type="term" value="P:D-amino acid metabolic process"/>
    <property type="evidence" value="ECO:0007669"/>
    <property type="project" value="InterPro"/>
</dbReference>
<evidence type="ECO:0000256" key="2">
    <source>
        <dbReference type="ARBA" id="ARBA00006730"/>
    </source>
</evidence>
<dbReference type="STRING" id="1076549.HA45_13525"/>
<evidence type="ECO:0000256" key="6">
    <source>
        <dbReference type="ARBA" id="ARBA00039101"/>
    </source>
</evidence>